<dbReference type="EMBL" id="CP097511">
    <property type="protein sequence ID" value="URE48684.1"/>
    <property type="molecule type" value="Genomic_DNA"/>
</dbReference>
<evidence type="ECO:0000256" key="3">
    <source>
        <dbReference type="ARBA" id="ARBA00004922"/>
    </source>
</evidence>
<dbReference type="PANTHER" id="PTHR47877:SF3">
    <property type="entry name" value="LATE EMBRYOGENESIS ABUNDANT DOMAIN-CONTAINING PROTEIN _ LEA DOMAIN-CONTAINING PROTEIN"/>
    <property type="match status" value="1"/>
</dbReference>
<keyword evidence="10" id="KW-0333">Golgi apparatus</keyword>
<protein>
    <submittedName>
        <fullName evidence="15">Galactosyltransferase</fullName>
    </submittedName>
</protein>
<comment type="similarity">
    <text evidence="4">Belongs to the glycosyltransferase 31 family.</text>
</comment>
<accession>A0A9E7II05</accession>
<feature type="transmembrane region" description="Helical" evidence="14">
    <location>
        <begin position="21"/>
        <end position="42"/>
    </location>
</feature>
<feature type="compositionally biased region" description="Acidic residues" evidence="13">
    <location>
        <begin position="815"/>
        <end position="827"/>
    </location>
</feature>
<comment type="pathway">
    <text evidence="3">Protein modification; protein glycosylation.</text>
</comment>
<evidence type="ECO:0000313" key="15">
    <source>
        <dbReference type="EMBL" id="URE48684.1"/>
    </source>
</evidence>
<comment type="cofactor">
    <cofactor evidence="1">
        <name>Mn(2+)</name>
        <dbReference type="ChEBI" id="CHEBI:29035"/>
    </cofactor>
</comment>
<evidence type="ECO:0000256" key="7">
    <source>
        <dbReference type="ARBA" id="ARBA00022692"/>
    </source>
</evidence>
<keyword evidence="5 15" id="KW-0328">Glycosyltransferase</keyword>
<evidence type="ECO:0000256" key="10">
    <source>
        <dbReference type="ARBA" id="ARBA00023034"/>
    </source>
</evidence>
<comment type="subcellular location">
    <subcellularLocation>
        <location evidence="2">Golgi apparatus membrane</location>
        <topology evidence="2">Single-pass type II membrane protein</topology>
    </subcellularLocation>
</comment>
<sequence length="952" mass="102187">MPKSARVFHTSPLSRLRRLASTSAFSLACFVLGITGILFGVISVSRPVRKCPDLEPRSVSVVWDHGGGTGGGGTMERRKVMAFVGIQTGFGSFGRRRSIRRTWLPSHRQGLLRLEEATGLAFRFVVGKTKDKSKMAALQLEVNEYDDFMLLDIEEEYSNLPHKTLAFFKAAFALYDSDFYVKADDDIYLRPDRLSLLLAKDRQNPQTYLGCMKKGPVFTDPKLKCFRMFSNEDVTIGAWMLAMNVNHENVHSLCEPDCTPSSIAVWDIPKCSGLCNPEVKMLELHKREICSGDSATTNGREWQEEVTPQISKKTPKIERKRPRVTSSLSRLRLVHICFNLDKTVAECFVPGKTNIIVGISSTSAHVVHVVGSGQTSPRRSSSFLYPPTSSTVRALSSAPHPRRVTPVHFCRGEEIVARIMASGQQANREEEVSREEEQAKREAMSLQEIGHYRATAQQNSIESIRAAEERYEKAKHAGLATVHHAKEAVDHGLGATGAYTAAKGTEAKDAAAHGARAAAEYTAEKGSEAKDYAAEKARAAAEVAAQKAAAAKDVTIEKGRQGLQVAKDTAAQAAVKSKDVAVSAGETAADYAKQAAVKAKDVTVSTGETAMEYAKEAAAKTKDVTVYTGQTAADYVKRAAMKTKDVTAGAGEIAMDYAKQAAGKAKDVTISTGQTTAEYAQQAAAKTKDATLSAAECARETAVGAKDTAAEATQKTIEEAKETAKAMGQGAMEKAEEAKEAAKGRGGRAMGYTSKKAEEAKEAARAMARKAVEKAQEAREAAKGTGEGAMRKARAKAEEAMEAAKRALEYAALEGGEEEEKTTEEDTAEKASEAKEKRGEKTEEAKRITEGAKQEAGEGEAKETTAMETGDEAKHEKATEPQKVKAGGGGGEETQPAKIPAAVIEVTMQEASDTTAAAGELLETIGVAVTEIAMSTADMIIGSEAVVEERDD</sequence>
<keyword evidence="8" id="KW-0735">Signal-anchor</keyword>
<evidence type="ECO:0000256" key="2">
    <source>
        <dbReference type="ARBA" id="ARBA00004323"/>
    </source>
</evidence>
<evidence type="ECO:0000256" key="14">
    <source>
        <dbReference type="SAM" id="Phobius"/>
    </source>
</evidence>
<dbReference type="PROSITE" id="PS51257">
    <property type="entry name" value="PROKAR_LIPOPROTEIN"/>
    <property type="match status" value="1"/>
</dbReference>
<gene>
    <name evidence="15" type="ORF">MUK42_24980</name>
</gene>
<keyword evidence="16" id="KW-1185">Reference proteome</keyword>
<dbReference type="PANTHER" id="PTHR47877">
    <property type="entry name" value="LATE EMBRYOGENESIS ABUNDANT DOMAIN-CONTAINING PROTEIN / LEA DOMAIN-CONTAINING PROTEIN"/>
    <property type="match status" value="1"/>
</dbReference>
<dbReference type="Proteomes" id="UP001055439">
    <property type="component" value="Chromosome 9"/>
</dbReference>
<keyword evidence="6" id="KW-0808">Transferase</keyword>
<organism evidence="15 16">
    <name type="scientific">Musa troglodytarum</name>
    <name type="common">fe'i banana</name>
    <dbReference type="NCBI Taxonomy" id="320322"/>
    <lineage>
        <taxon>Eukaryota</taxon>
        <taxon>Viridiplantae</taxon>
        <taxon>Streptophyta</taxon>
        <taxon>Embryophyta</taxon>
        <taxon>Tracheophyta</taxon>
        <taxon>Spermatophyta</taxon>
        <taxon>Magnoliopsida</taxon>
        <taxon>Liliopsida</taxon>
        <taxon>Zingiberales</taxon>
        <taxon>Musaceae</taxon>
        <taxon>Musa</taxon>
    </lineage>
</organism>
<name>A0A9E7II05_9LILI</name>
<dbReference type="AlphaFoldDB" id="A0A9E7II05"/>
<feature type="region of interest" description="Disordered" evidence="13">
    <location>
        <begin position="812"/>
        <end position="896"/>
    </location>
</feature>
<proteinExistence type="inferred from homology"/>
<evidence type="ECO:0000256" key="6">
    <source>
        <dbReference type="ARBA" id="ARBA00022679"/>
    </source>
</evidence>
<evidence type="ECO:0000256" key="11">
    <source>
        <dbReference type="ARBA" id="ARBA00023136"/>
    </source>
</evidence>
<dbReference type="GO" id="GO:0009631">
    <property type="term" value="P:cold acclimation"/>
    <property type="evidence" value="ECO:0007669"/>
    <property type="project" value="TreeGrafter"/>
</dbReference>
<feature type="region of interest" description="Disordered" evidence="13">
    <location>
        <begin position="776"/>
        <end position="796"/>
    </location>
</feature>
<dbReference type="Pfam" id="PF01762">
    <property type="entry name" value="Galactosyl_T"/>
    <property type="match status" value="1"/>
</dbReference>
<keyword evidence="11 14" id="KW-0472">Membrane</keyword>
<dbReference type="GO" id="GO:0016758">
    <property type="term" value="F:hexosyltransferase activity"/>
    <property type="evidence" value="ECO:0007669"/>
    <property type="project" value="InterPro"/>
</dbReference>
<evidence type="ECO:0000256" key="12">
    <source>
        <dbReference type="ARBA" id="ARBA00023211"/>
    </source>
</evidence>
<evidence type="ECO:0000256" key="8">
    <source>
        <dbReference type="ARBA" id="ARBA00022968"/>
    </source>
</evidence>
<keyword evidence="9 14" id="KW-1133">Transmembrane helix</keyword>
<dbReference type="InterPro" id="IPR002659">
    <property type="entry name" value="Glyco_trans_31"/>
</dbReference>
<dbReference type="GO" id="GO:0005829">
    <property type="term" value="C:cytosol"/>
    <property type="evidence" value="ECO:0007669"/>
    <property type="project" value="TreeGrafter"/>
</dbReference>
<evidence type="ECO:0000256" key="5">
    <source>
        <dbReference type="ARBA" id="ARBA00022676"/>
    </source>
</evidence>
<dbReference type="GO" id="GO:0000139">
    <property type="term" value="C:Golgi membrane"/>
    <property type="evidence" value="ECO:0007669"/>
    <property type="project" value="UniProtKB-SubCell"/>
</dbReference>
<feature type="compositionally biased region" description="Basic and acidic residues" evidence="13">
    <location>
        <begin position="828"/>
        <end position="883"/>
    </location>
</feature>
<reference evidence="15" key="1">
    <citation type="submission" date="2022-05" db="EMBL/GenBank/DDBJ databases">
        <title>The Musa troglodytarum L. genome provides insights into the mechanism of non-climacteric behaviour and enrichment of carotenoids.</title>
        <authorList>
            <person name="Wang J."/>
        </authorList>
    </citation>
    <scope>NUCLEOTIDE SEQUENCE</scope>
    <source>
        <tissue evidence="15">Leaf</tissue>
    </source>
</reference>
<keyword evidence="7 14" id="KW-0812">Transmembrane</keyword>
<keyword evidence="12" id="KW-0464">Manganese</keyword>
<evidence type="ECO:0000256" key="4">
    <source>
        <dbReference type="ARBA" id="ARBA00008661"/>
    </source>
</evidence>
<evidence type="ECO:0000256" key="1">
    <source>
        <dbReference type="ARBA" id="ARBA00001936"/>
    </source>
</evidence>
<evidence type="ECO:0000256" key="13">
    <source>
        <dbReference type="SAM" id="MobiDB-lite"/>
    </source>
</evidence>
<evidence type="ECO:0000256" key="9">
    <source>
        <dbReference type="ARBA" id="ARBA00022989"/>
    </source>
</evidence>
<dbReference type="Gene3D" id="3.90.550.50">
    <property type="match status" value="1"/>
</dbReference>
<evidence type="ECO:0000313" key="16">
    <source>
        <dbReference type="Proteomes" id="UP001055439"/>
    </source>
</evidence>
<dbReference type="OrthoDB" id="1907061at2759"/>